<name>A0ABN2J6Z8_9MICO</name>
<dbReference type="PANTHER" id="PTHR10996:SF178">
    <property type="entry name" value="2-HYDROXYACID DEHYDROGENASE YGL185C-RELATED"/>
    <property type="match status" value="1"/>
</dbReference>
<reference evidence="7 8" key="1">
    <citation type="journal article" date="2019" name="Int. J. Syst. Evol. Microbiol.">
        <title>The Global Catalogue of Microorganisms (GCM) 10K type strain sequencing project: providing services to taxonomists for standard genome sequencing and annotation.</title>
        <authorList>
            <consortium name="The Broad Institute Genomics Platform"/>
            <consortium name="The Broad Institute Genome Sequencing Center for Infectious Disease"/>
            <person name="Wu L."/>
            <person name="Ma J."/>
        </authorList>
    </citation>
    <scope>NUCLEOTIDE SEQUENCE [LARGE SCALE GENOMIC DNA]</scope>
    <source>
        <strain evidence="7 8">JCM 15589</strain>
    </source>
</reference>
<dbReference type="RefSeq" id="WP_344246911.1">
    <property type="nucleotide sequence ID" value="NZ_BAAAPM010000003.1"/>
</dbReference>
<proteinExistence type="inferred from homology"/>
<dbReference type="SUPFAM" id="SSF51735">
    <property type="entry name" value="NAD(P)-binding Rossmann-fold domains"/>
    <property type="match status" value="1"/>
</dbReference>
<dbReference type="PANTHER" id="PTHR10996">
    <property type="entry name" value="2-HYDROXYACID DEHYDROGENASE-RELATED"/>
    <property type="match status" value="1"/>
</dbReference>
<feature type="domain" description="D-isomer specific 2-hydroxyacid dehydrogenase catalytic" evidence="5">
    <location>
        <begin position="55"/>
        <end position="338"/>
    </location>
</feature>
<evidence type="ECO:0000256" key="1">
    <source>
        <dbReference type="ARBA" id="ARBA00005854"/>
    </source>
</evidence>
<keyword evidence="3" id="KW-0520">NAD</keyword>
<dbReference type="SUPFAM" id="SSF52283">
    <property type="entry name" value="Formate/glycerate dehydrogenase catalytic domain-like"/>
    <property type="match status" value="1"/>
</dbReference>
<organism evidence="7 8">
    <name type="scientific">Isoptericola hypogeus</name>
    <dbReference type="NCBI Taxonomy" id="300179"/>
    <lineage>
        <taxon>Bacteria</taxon>
        <taxon>Bacillati</taxon>
        <taxon>Actinomycetota</taxon>
        <taxon>Actinomycetes</taxon>
        <taxon>Micrococcales</taxon>
        <taxon>Promicromonosporaceae</taxon>
        <taxon>Isoptericola</taxon>
    </lineage>
</organism>
<dbReference type="InterPro" id="IPR036291">
    <property type="entry name" value="NAD(P)-bd_dom_sf"/>
</dbReference>
<keyword evidence="8" id="KW-1185">Reference proteome</keyword>
<feature type="domain" description="D-isomer specific 2-hydroxyacid dehydrogenase NAD-binding" evidence="6">
    <location>
        <begin position="135"/>
        <end position="307"/>
    </location>
</feature>
<comment type="caution">
    <text evidence="7">The sequence shown here is derived from an EMBL/GenBank/DDBJ whole genome shotgun (WGS) entry which is preliminary data.</text>
</comment>
<dbReference type="Pfam" id="PF00389">
    <property type="entry name" value="2-Hacid_dh"/>
    <property type="match status" value="1"/>
</dbReference>
<comment type="similarity">
    <text evidence="1 4">Belongs to the D-isomer specific 2-hydroxyacid dehydrogenase family.</text>
</comment>
<dbReference type="PROSITE" id="PS00670">
    <property type="entry name" value="D_2_HYDROXYACID_DH_2"/>
    <property type="match status" value="1"/>
</dbReference>
<dbReference type="EMBL" id="BAAAPM010000003">
    <property type="protein sequence ID" value="GAA1718945.1"/>
    <property type="molecule type" value="Genomic_DNA"/>
</dbReference>
<dbReference type="InterPro" id="IPR029753">
    <property type="entry name" value="D-isomer_DH_CS"/>
</dbReference>
<evidence type="ECO:0000313" key="7">
    <source>
        <dbReference type="EMBL" id="GAA1718945.1"/>
    </source>
</evidence>
<dbReference type="Proteomes" id="UP001501138">
    <property type="component" value="Unassembled WGS sequence"/>
</dbReference>
<evidence type="ECO:0000256" key="2">
    <source>
        <dbReference type="ARBA" id="ARBA00023002"/>
    </source>
</evidence>
<dbReference type="InterPro" id="IPR006140">
    <property type="entry name" value="D-isomer_DH_NAD-bd"/>
</dbReference>
<sequence length="347" mass="37107">MDRSDIDVDTPPASDGRPRLVVCVAEPEANAFFPDETRADLAALGAVTWCQPDDVRDADSFAQVMEHAQVLVTAWGSPRLDAGRLAAARDLELVMHAASSLRAVTSDDFWATGIPISQAGAAMAPAVAELALTGTLSLLRRTHRLDHALRSGAGWDEARRVTRAREIGGARIGVIGASRTGRGYVESCRALGADVHVYDPYLPPDDALRPIATDLDTLLSGSDVVAVHAPATRETAGLIDAARIATIPDGAAVVNTARSEIVDMDALYDAVSSGRLDAALDVFDDEPLPTDDRWRRLPNVLLTPHVAGATVESRRRAGRIVVDEVRRHLAGMPLEHAVTRAQMERMG</sequence>
<evidence type="ECO:0000256" key="4">
    <source>
        <dbReference type="RuleBase" id="RU003719"/>
    </source>
</evidence>
<protein>
    <submittedName>
        <fullName evidence="7">Hydroxyacid dehydrogenase</fullName>
    </submittedName>
</protein>
<keyword evidence="2 4" id="KW-0560">Oxidoreductase</keyword>
<evidence type="ECO:0000313" key="8">
    <source>
        <dbReference type="Proteomes" id="UP001501138"/>
    </source>
</evidence>
<dbReference type="CDD" id="cd12167">
    <property type="entry name" value="2-Hacid_dh_8"/>
    <property type="match status" value="1"/>
</dbReference>
<gene>
    <name evidence="7" type="ORF">GCM10009809_13490</name>
</gene>
<evidence type="ECO:0000259" key="6">
    <source>
        <dbReference type="Pfam" id="PF02826"/>
    </source>
</evidence>
<evidence type="ECO:0000256" key="3">
    <source>
        <dbReference type="ARBA" id="ARBA00023027"/>
    </source>
</evidence>
<evidence type="ECO:0000259" key="5">
    <source>
        <dbReference type="Pfam" id="PF00389"/>
    </source>
</evidence>
<dbReference type="InterPro" id="IPR006139">
    <property type="entry name" value="D-isomer_2_OHA_DH_cat_dom"/>
</dbReference>
<dbReference type="Pfam" id="PF02826">
    <property type="entry name" value="2-Hacid_dh_C"/>
    <property type="match status" value="1"/>
</dbReference>
<dbReference type="InterPro" id="IPR050223">
    <property type="entry name" value="D-isomer_2-hydroxyacid_DH"/>
</dbReference>
<accession>A0ABN2J6Z8</accession>
<dbReference type="Gene3D" id="3.40.50.720">
    <property type="entry name" value="NAD(P)-binding Rossmann-like Domain"/>
    <property type="match status" value="2"/>
</dbReference>